<feature type="region of interest" description="Disordered" evidence="6">
    <location>
        <begin position="90"/>
        <end position="159"/>
    </location>
</feature>
<dbReference type="Proteomes" id="UP001324287">
    <property type="component" value="Chromosome"/>
</dbReference>
<feature type="transmembrane region" description="Helical" evidence="7">
    <location>
        <begin position="7"/>
        <end position="28"/>
    </location>
</feature>
<keyword evidence="9" id="KW-1185">Reference proteome</keyword>
<keyword evidence="5 7" id="KW-0472">Membrane</keyword>
<sequence>MAVLVTLVTNGTTDAVIVLVVVLVVQQVEGNLLQPLIMGRALHLHPAAILVAVTAGGLLLGVAGALLAVPLMAVTYRVLEYLRLHPIDTGRPEGNEPHVVEESPSRLPPRGTAGHGIRPSRPSWGAGRSARPRPMLTRRRPVAHPGAMGTSDHAAGRDQETGRAHAVLAETADLPAPWAAICGASVGVVQGKWNGRRGLGSAEPCPECARLARE</sequence>
<feature type="compositionally biased region" description="Basic and acidic residues" evidence="6">
    <location>
        <begin position="90"/>
        <end position="104"/>
    </location>
</feature>
<evidence type="ECO:0000313" key="8">
    <source>
        <dbReference type="EMBL" id="WRL66352.1"/>
    </source>
</evidence>
<evidence type="ECO:0000313" key="9">
    <source>
        <dbReference type="Proteomes" id="UP001324287"/>
    </source>
</evidence>
<accession>A0ABZ1B6C3</accession>
<evidence type="ECO:0000256" key="6">
    <source>
        <dbReference type="SAM" id="MobiDB-lite"/>
    </source>
</evidence>
<dbReference type="Pfam" id="PF01594">
    <property type="entry name" value="AI-2E_transport"/>
    <property type="match status" value="1"/>
</dbReference>
<keyword evidence="3 7" id="KW-0812">Transmembrane</keyword>
<evidence type="ECO:0000256" key="3">
    <source>
        <dbReference type="ARBA" id="ARBA00022692"/>
    </source>
</evidence>
<gene>
    <name evidence="8" type="ORF">U6N30_13485</name>
</gene>
<name>A0ABZ1B6C3_9ACTN</name>
<evidence type="ECO:0000256" key="4">
    <source>
        <dbReference type="ARBA" id="ARBA00022989"/>
    </source>
</evidence>
<evidence type="ECO:0000256" key="2">
    <source>
        <dbReference type="ARBA" id="ARBA00009773"/>
    </source>
</evidence>
<reference evidence="8 9" key="1">
    <citation type="submission" date="2023-12" db="EMBL/GenBank/DDBJ databases">
        <title>Blastococcus brunescens sp. nov., an actonobacterium isolated from sandstone collected in sahara desert.</title>
        <authorList>
            <person name="Gtari M."/>
            <person name="Ghodhbane F."/>
        </authorList>
    </citation>
    <scope>NUCLEOTIDE SEQUENCE [LARGE SCALE GENOMIC DNA]</scope>
    <source>
        <strain evidence="8 9">BMG 8361</strain>
    </source>
</reference>
<organism evidence="8 9">
    <name type="scientific">Blastococcus brunescens</name>
    <dbReference type="NCBI Taxonomy" id="1564165"/>
    <lineage>
        <taxon>Bacteria</taxon>
        <taxon>Bacillati</taxon>
        <taxon>Actinomycetota</taxon>
        <taxon>Actinomycetes</taxon>
        <taxon>Geodermatophilales</taxon>
        <taxon>Geodermatophilaceae</taxon>
        <taxon>Blastococcus</taxon>
    </lineage>
</organism>
<comment type="similarity">
    <text evidence="2">Belongs to the autoinducer-2 exporter (AI-2E) (TC 2.A.86) family.</text>
</comment>
<proteinExistence type="inferred from homology"/>
<comment type="subcellular location">
    <subcellularLocation>
        <location evidence="1">Membrane</location>
        <topology evidence="1">Multi-pass membrane protein</topology>
    </subcellularLocation>
</comment>
<evidence type="ECO:0000256" key="1">
    <source>
        <dbReference type="ARBA" id="ARBA00004141"/>
    </source>
</evidence>
<evidence type="ECO:0000256" key="7">
    <source>
        <dbReference type="SAM" id="Phobius"/>
    </source>
</evidence>
<dbReference type="InterPro" id="IPR002549">
    <property type="entry name" value="AI-2E-like"/>
</dbReference>
<dbReference type="EMBL" id="CP141261">
    <property type="protein sequence ID" value="WRL66352.1"/>
    <property type="molecule type" value="Genomic_DNA"/>
</dbReference>
<feature type="transmembrane region" description="Helical" evidence="7">
    <location>
        <begin position="48"/>
        <end position="74"/>
    </location>
</feature>
<keyword evidence="4 7" id="KW-1133">Transmembrane helix</keyword>
<protein>
    <submittedName>
        <fullName evidence="8">AI-2E family transporter</fullName>
    </submittedName>
</protein>
<evidence type="ECO:0000256" key="5">
    <source>
        <dbReference type="ARBA" id="ARBA00023136"/>
    </source>
</evidence>